<comment type="pathway">
    <text evidence="3">Purine metabolism; 3',5'-cyclic di-GMP biosynthesis.</text>
</comment>
<dbReference type="InterPro" id="IPR043128">
    <property type="entry name" value="Rev_trsase/Diguanyl_cyclase"/>
</dbReference>
<feature type="domain" description="GGDEF" evidence="12">
    <location>
        <begin position="375"/>
        <end position="505"/>
    </location>
</feature>
<dbReference type="InterPro" id="IPR050469">
    <property type="entry name" value="Diguanylate_Cyclase"/>
</dbReference>
<organism evidence="13 14">
    <name type="scientific">Enterobacter quasihormaechei</name>
    <dbReference type="NCBI Taxonomy" id="2529382"/>
    <lineage>
        <taxon>Bacteria</taxon>
        <taxon>Pseudomonadati</taxon>
        <taxon>Pseudomonadota</taxon>
        <taxon>Gammaproteobacteria</taxon>
        <taxon>Enterobacterales</taxon>
        <taxon>Enterobacteriaceae</taxon>
        <taxon>Enterobacter</taxon>
    </lineage>
</organism>
<keyword evidence="13" id="KW-0808">Transferase</keyword>
<dbReference type="GO" id="GO:0052621">
    <property type="term" value="F:diguanylate cyclase activity"/>
    <property type="evidence" value="ECO:0007669"/>
    <property type="project" value="UniProtKB-EC"/>
</dbReference>
<accession>A0ABU9PDU9</accession>
<keyword evidence="9 11" id="KW-0472">Membrane</keyword>
<evidence type="ECO:0000313" key="13">
    <source>
        <dbReference type="EMBL" id="MEM0703852.1"/>
    </source>
</evidence>
<dbReference type="Proteomes" id="UP001490940">
    <property type="component" value="Unassembled WGS sequence"/>
</dbReference>
<keyword evidence="6 11" id="KW-0812">Transmembrane</keyword>
<dbReference type="Gene3D" id="3.30.70.270">
    <property type="match status" value="1"/>
</dbReference>
<evidence type="ECO:0000256" key="10">
    <source>
        <dbReference type="ARBA" id="ARBA00034247"/>
    </source>
</evidence>
<feature type="transmembrane region" description="Helical" evidence="11">
    <location>
        <begin position="21"/>
        <end position="42"/>
    </location>
</feature>
<dbReference type="SUPFAM" id="SSF55073">
    <property type="entry name" value="Nucleotide cyclase"/>
    <property type="match status" value="1"/>
</dbReference>
<keyword evidence="8" id="KW-0342">GTP-binding</keyword>
<dbReference type="Gene3D" id="3.30.450.20">
    <property type="entry name" value="PAS domain"/>
    <property type="match status" value="2"/>
</dbReference>
<feature type="transmembrane region" description="Helical" evidence="11">
    <location>
        <begin position="284"/>
        <end position="302"/>
    </location>
</feature>
<dbReference type="Pfam" id="PF00990">
    <property type="entry name" value="GGDEF"/>
    <property type="match status" value="1"/>
</dbReference>
<dbReference type="InterPro" id="IPR033479">
    <property type="entry name" value="dCache_1"/>
</dbReference>
<dbReference type="EMBL" id="JBCGUG010000002">
    <property type="protein sequence ID" value="MEM0703852.1"/>
    <property type="molecule type" value="Genomic_DNA"/>
</dbReference>
<reference evidence="13 14" key="1">
    <citation type="submission" date="2024-04" db="EMBL/GenBank/DDBJ databases">
        <title>Draft genome sequence of a multidrug-resistant Enterobacter quasihormaechei Hakim RU_CBWE strain isolated from pond surface water at the University of Rajshahi in Bangladesh.</title>
        <authorList>
            <person name="Raihan J."/>
            <person name="Islam M.S."/>
            <person name="Khan M.U."/>
            <person name="Romance M."/>
            <person name="Haque M.H."/>
        </authorList>
    </citation>
    <scope>NUCLEOTIDE SEQUENCE [LARGE SCALE GENOMIC DNA]</scope>
    <source>
        <strain evidence="13 14">Hakim RU_CBWE</strain>
    </source>
</reference>
<evidence type="ECO:0000256" key="3">
    <source>
        <dbReference type="ARBA" id="ARBA00004665"/>
    </source>
</evidence>
<dbReference type="InterPro" id="IPR029787">
    <property type="entry name" value="Nucleotide_cyclase"/>
</dbReference>
<evidence type="ECO:0000256" key="6">
    <source>
        <dbReference type="ARBA" id="ARBA00022692"/>
    </source>
</evidence>
<evidence type="ECO:0000256" key="5">
    <source>
        <dbReference type="ARBA" id="ARBA00022475"/>
    </source>
</evidence>
<dbReference type="CDD" id="cd18773">
    <property type="entry name" value="PDC1_HK_sensor"/>
    <property type="match status" value="1"/>
</dbReference>
<evidence type="ECO:0000256" key="11">
    <source>
        <dbReference type="SAM" id="Phobius"/>
    </source>
</evidence>
<comment type="cofactor">
    <cofactor evidence="1">
        <name>Mg(2+)</name>
        <dbReference type="ChEBI" id="CHEBI:18420"/>
    </cofactor>
</comment>
<dbReference type="InterPro" id="IPR000160">
    <property type="entry name" value="GGDEF_dom"/>
</dbReference>
<evidence type="ECO:0000256" key="4">
    <source>
        <dbReference type="ARBA" id="ARBA00012528"/>
    </source>
</evidence>
<dbReference type="Pfam" id="PF02743">
    <property type="entry name" value="dCache_1"/>
    <property type="match status" value="1"/>
</dbReference>
<evidence type="ECO:0000256" key="8">
    <source>
        <dbReference type="ARBA" id="ARBA00023134"/>
    </source>
</evidence>
<dbReference type="PROSITE" id="PS50887">
    <property type="entry name" value="GGDEF"/>
    <property type="match status" value="1"/>
</dbReference>
<evidence type="ECO:0000259" key="12">
    <source>
        <dbReference type="PROSITE" id="PS50887"/>
    </source>
</evidence>
<evidence type="ECO:0000256" key="2">
    <source>
        <dbReference type="ARBA" id="ARBA00004651"/>
    </source>
</evidence>
<keyword evidence="13" id="KW-0548">Nucleotidyltransferase</keyword>
<evidence type="ECO:0000256" key="9">
    <source>
        <dbReference type="ARBA" id="ARBA00023136"/>
    </source>
</evidence>
<keyword evidence="14" id="KW-1185">Reference proteome</keyword>
<evidence type="ECO:0000256" key="1">
    <source>
        <dbReference type="ARBA" id="ARBA00001946"/>
    </source>
</evidence>
<comment type="caution">
    <text evidence="13">The sequence shown here is derived from an EMBL/GenBank/DDBJ whole genome shotgun (WGS) entry which is preliminary data.</text>
</comment>
<keyword evidence="5" id="KW-1003">Cell membrane</keyword>
<protein>
    <recommendedName>
        <fullName evidence="4">diguanylate cyclase</fullName>
        <ecNumber evidence="4">2.7.7.65</ecNumber>
    </recommendedName>
</protein>
<dbReference type="EC" id="2.7.7.65" evidence="4"/>
<keyword evidence="8" id="KW-0547">Nucleotide-binding</keyword>
<dbReference type="RefSeq" id="WP_180979061.1">
    <property type="nucleotide sequence ID" value="NZ_JBCGUG010000002.1"/>
</dbReference>
<comment type="subcellular location">
    <subcellularLocation>
        <location evidence="2">Cell membrane</location>
        <topology evidence="2">Multi-pass membrane protein</topology>
    </subcellularLocation>
</comment>
<evidence type="ECO:0000313" key="14">
    <source>
        <dbReference type="Proteomes" id="UP001490940"/>
    </source>
</evidence>
<comment type="catalytic activity">
    <reaction evidence="10">
        <text>2 GTP = 3',3'-c-di-GMP + 2 diphosphate</text>
        <dbReference type="Rhea" id="RHEA:24898"/>
        <dbReference type="ChEBI" id="CHEBI:33019"/>
        <dbReference type="ChEBI" id="CHEBI:37565"/>
        <dbReference type="ChEBI" id="CHEBI:58805"/>
        <dbReference type="EC" id="2.7.7.65"/>
    </reaction>
</comment>
<sequence length="511" mass="58608">MVEVKNIFPRRKNNFRKEIHITFFIVILTTALGGIIANVLQWKNQERVYDNISLQITEDKKNEIEYIIRYVERKFNNLTRLLEKSKNPDSLFNEKIHLRENLMGAFGLIPAVSSVYIGDTKGRFLAVPSLELETDLKPGGRPWFVRPTDDLSSVKYSGGYRDLQTGQRVFSLSRALFIENGYYAVIGMDVNLLRLGVLYEKMRHTMPADLYILDERGNLVIGDEKRWQNLPQQAFTALEGNRGVLSQTLNGKRFYYSKMRDPHWTVLMAVDDKVLAETLYRESVLPAITLLTMLLFLLFCWWRSLEILQIFYFNLLNKLKGHSSSVDNLLEEQIRKSSNELGMMENCAKTDGLTGLLNRRVFDRDLHDALKRPDSPVSLAMVDIDNFKLINDTYGHLIGDDVLRVFASMAIQSLESEAIRVYRYGGEEFAILFQGLPFAEAKRALETFRHAFAARKWRDNLSSVSFSAGIKEWEGEKLAPFVAAVDKLLYRAKESGKNNINGDGGKKDDNQ</sequence>
<dbReference type="CDD" id="cd01949">
    <property type="entry name" value="GGDEF"/>
    <property type="match status" value="1"/>
</dbReference>
<dbReference type="PANTHER" id="PTHR45138">
    <property type="entry name" value="REGULATORY COMPONENTS OF SENSORY TRANSDUCTION SYSTEM"/>
    <property type="match status" value="1"/>
</dbReference>
<keyword evidence="7 11" id="KW-1133">Transmembrane helix</keyword>
<dbReference type="NCBIfam" id="TIGR00254">
    <property type="entry name" value="GGDEF"/>
    <property type="match status" value="1"/>
</dbReference>
<dbReference type="PANTHER" id="PTHR45138:SF9">
    <property type="entry name" value="DIGUANYLATE CYCLASE DGCM-RELATED"/>
    <property type="match status" value="1"/>
</dbReference>
<dbReference type="SMART" id="SM00267">
    <property type="entry name" value="GGDEF"/>
    <property type="match status" value="1"/>
</dbReference>
<proteinExistence type="predicted"/>
<gene>
    <name evidence="13" type="ORF">AAGT82_05305</name>
</gene>
<evidence type="ECO:0000256" key="7">
    <source>
        <dbReference type="ARBA" id="ARBA00022989"/>
    </source>
</evidence>
<name>A0ABU9PDU9_9ENTR</name>